<dbReference type="Pfam" id="PF13417">
    <property type="entry name" value="GST_N_3"/>
    <property type="match status" value="1"/>
</dbReference>
<dbReference type="PROSITE" id="PS50404">
    <property type="entry name" value="GST_NTER"/>
    <property type="match status" value="1"/>
</dbReference>
<dbReference type="InterPro" id="IPR010987">
    <property type="entry name" value="Glutathione-S-Trfase_C-like"/>
</dbReference>
<dbReference type="SUPFAM" id="SSF47616">
    <property type="entry name" value="GST C-terminal domain-like"/>
    <property type="match status" value="1"/>
</dbReference>
<dbReference type="InterPro" id="IPR004045">
    <property type="entry name" value="Glutathione_S-Trfase_N"/>
</dbReference>
<dbReference type="SUPFAM" id="SSF52833">
    <property type="entry name" value="Thioredoxin-like"/>
    <property type="match status" value="1"/>
</dbReference>
<dbReference type="OrthoDB" id="202840at2759"/>
<dbReference type="GO" id="GO:0004364">
    <property type="term" value="F:glutathione transferase activity"/>
    <property type="evidence" value="ECO:0007669"/>
    <property type="project" value="TreeGrafter"/>
</dbReference>
<evidence type="ECO:0000259" key="2">
    <source>
        <dbReference type="PROSITE" id="PS50404"/>
    </source>
</evidence>
<dbReference type="GO" id="GO:0006749">
    <property type="term" value="P:glutathione metabolic process"/>
    <property type="evidence" value="ECO:0007669"/>
    <property type="project" value="TreeGrafter"/>
</dbReference>
<dbReference type="GO" id="GO:0016034">
    <property type="term" value="F:maleylacetoacetate isomerase activity"/>
    <property type="evidence" value="ECO:0007669"/>
    <property type="project" value="TreeGrafter"/>
</dbReference>
<dbReference type="PANTHER" id="PTHR42673:SF4">
    <property type="entry name" value="MALEYLACETOACETATE ISOMERASE"/>
    <property type="match status" value="1"/>
</dbReference>
<organism evidence="4 5">
    <name type="scientific">Dissophora globulifera</name>
    <dbReference type="NCBI Taxonomy" id="979702"/>
    <lineage>
        <taxon>Eukaryota</taxon>
        <taxon>Fungi</taxon>
        <taxon>Fungi incertae sedis</taxon>
        <taxon>Mucoromycota</taxon>
        <taxon>Mortierellomycotina</taxon>
        <taxon>Mortierellomycetes</taxon>
        <taxon>Mortierellales</taxon>
        <taxon>Mortierellaceae</taxon>
        <taxon>Dissophora</taxon>
    </lineage>
</organism>
<dbReference type="SFLD" id="SFLDG00358">
    <property type="entry name" value="Main_(cytGST)"/>
    <property type="match status" value="1"/>
</dbReference>
<comment type="caution">
    <text evidence="4">The sequence shown here is derived from an EMBL/GenBank/DDBJ whole genome shotgun (WGS) entry which is preliminary data.</text>
</comment>
<dbReference type="InterPro" id="IPR005955">
    <property type="entry name" value="GST_Zeta"/>
</dbReference>
<dbReference type="PANTHER" id="PTHR42673">
    <property type="entry name" value="MALEYLACETOACETATE ISOMERASE"/>
    <property type="match status" value="1"/>
</dbReference>
<sequence length="217" mass="24112">MSVPTQPILYAFWRSSSAWRVRLALNLKGIAYETRPVNLFTDENKTEAYRKIQPFGAVPAFIDNRGDGRVLIESVAIIEYLEETRSETPLLPKDPVDRATVRALALAIGMDIQPLCSIRVTKHLGQDKAGNWSKHWLTEGFAAVEKLLEKSAGKYSFGDTITMADILLVPQFANGILAGLDVTPYPIMSRINATLGELDAFKAAHPKQQPDCPLEMR</sequence>
<keyword evidence="5" id="KW-1185">Reference proteome</keyword>
<evidence type="ECO:0000256" key="1">
    <source>
        <dbReference type="ARBA" id="ARBA00010007"/>
    </source>
</evidence>
<reference evidence="4" key="1">
    <citation type="journal article" date="2020" name="Fungal Divers.">
        <title>Resolving the Mortierellaceae phylogeny through synthesis of multi-gene phylogenetics and phylogenomics.</title>
        <authorList>
            <person name="Vandepol N."/>
            <person name="Liber J."/>
            <person name="Desiro A."/>
            <person name="Na H."/>
            <person name="Kennedy M."/>
            <person name="Barry K."/>
            <person name="Grigoriev I.V."/>
            <person name="Miller A.N."/>
            <person name="O'Donnell K."/>
            <person name="Stajich J.E."/>
            <person name="Bonito G."/>
        </authorList>
    </citation>
    <scope>NUCLEOTIDE SEQUENCE</scope>
    <source>
        <strain evidence="4">REB-010B</strain>
    </source>
</reference>
<dbReference type="NCBIfam" id="TIGR01262">
    <property type="entry name" value="maiA"/>
    <property type="match status" value="1"/>
</dbReference>
<comment type="similarity">
    <text evidence="1">Belongs to the GST superfamily. Zeta family.</text>
</comment>
<dbReference type="AlphaFoldDB" id="A0A9P6RQ21"/>
<dbReference type="Gene3D" id="3.40.30.10">
    <property type="entry name" value="Glutaredoxin"/>
    <property type="match status" value="1"/>
</dbReference>
<dbReference type="GO" id="GO:0005737">
    <property type="term" value="C:cytoplasm"/>
    <property type="evidence" value="ECO:0007669"/>
    <property type="project" value="InterPro"/>
</dbReference>
<dbReference type="FunFam" id="1.20.1050.10:FF:000010">
    <property type="entry name" value="Maleylacetoacetate isomerase isoform 1"/>
    <property type="match status" value="1"/>
</dbReference>
<feature type="domain" description="GST N-terminal" evidence="2">
    <location>
        <begin position="5"/>
        <end position="89"/>
    </location>
</feature>
<dbReference type="InterPro" id="IPR034330">
    <property type="entry name" value="GST_Zeta_C"/>
</dbReference>
<dbReference type="Gene3D" id="1.20.1050.10">
    <property type="match status" value="1"/>
</dbReference>
<dbReference type="InterPro" id="IPR004046">
    <property type="entry name" value="GST_C"/>
</dbReference>
<evidence type="ECO:0000313" key="4">
    <source>
        <dbReference type="EMBL" id="KAG0325885.1"/>
    </source>
</evidence>
<dbReference type="PROSITE" id="PS50405">
    <property type="entry name" value="GST_CTER"/>
    <property type="match status" value="1"/>
</dbReference>
<dbReference type="CDD" id="cd03042">
    <property type="entry name" value="GST_N_Zeta"/>
    <property type="match status" value="1"/>
</dbReference>
<proteinExistence type="inferred from homology"/>
<dbReference type="SFLD" id="SFLDS00019">
    <property type="entry name" value="Glutathione_Transferase_(cytos"/>
    <property type="match status" value="1"/>
</dbReference>
<dbReference type="Proteomes" id="UP000738325">
    <property type="component" value="Unassembled WGS sequence"/>
</dbReference>
<dbReference type="GO" id="GO:0006559">
    <property type="term" value="P:L-phenylalanine catabolic process"/>
    <property type="evidence" value="ECO:0007669"/>
    <property type="project" value="TreeGrafter"/>
</dbReference>
<evidence type="ECO:0000313" key="5">
    <source>
        <dbReference type="Proteomes" id="UP000738325"/>
    </source>
</evidence>
<name>A0A9P6RQ21_9FUNG</name>
<dbReference type="CDD" id="cd03191">
    <property type="entry name" value="GST_C_Zeta"/>
    <property type="match status" value="1"/>
</dbReference>
<dbReference type="InterPro" id="IPR034333">
    <property type="entry name" value="GST_Zeta_N"/>
</dbReference>
<evidence type="ECO:0000259" key="3">
    <source>
        <dbReference type="PROSITE" id="PS50405"/>
    </source>
</evidence>
<accession>A0A9P6RQ21</accession>
<dbReference type="InterPro" id="IPR036249">
    <property type="entry name" value="Thioredoxin-like_sf"/>
</dbReference>
<feature type="domain" description="GST C-terminal" evidence="3">
    <location>
        <begin position="94"/>
        <end position="214"/>
    </location>
</feature>
<gene>
    <name evidence="4" type="primary">GSTZ1_5</name>
    <name evidence="4" type="ORF">BGZ99_010486</name>
</gene>
<dbReference type="InterPro" id="IPR036282">
    <property type="entry name" value="Glutathione-S-Trfase_C_sf"/>
</dbReference>
<protein>
    <submittedName>
        <fullName evidence="4">Glutathione S-transferase zeta-1</fullName>
    </submittedName>
</protein>
<dbReference type="InterPro" id="IPR040079">
    <property type="entry name" value="Glutathione_S-Trfase"/>
</dbReference>
<dbReference type="EMBL" id="JAAAIP010000099">
    <property type="protein sequence ID" value="KAG0325885.1"/>
    <property type="molecule type" value="Genomic_DNA"/>
</dbReference>
<dbReference type="Pfam" id="PF14497">
    <property type="entry name" value="GST_C_3"/>
    <property type="match status" value="1"/>
</dbReference>